<dbReference type="Proteomes" id="UP000837857">
    <property type="component" value="Chromosome 3"/>
</dbReference>
<proteinExistence type="predicted"/>
<dbReference type="EMBL" id="OW152815">
    <property type="protein sequence ID" value="CAH2062814.1"/>
    <property type="molecule type" value="Genomic_DNA"/>
</dbReference>
<organism evidence="1 2">
    <name type="scientific">Iphiclides podalirius</name>
    <name type="common">scarce swallowtail</name>
    <dbReference type="NCBI Taxonomy" id="110791"/>
    <lineage>
        <taxon>Eukaryota</taxon>
        <taxon>Metazoa</taxon>
        <taxon>Ecdysozoa</taxon>
        <taxon>Arthropoda</taxon>
        <taxon>Hexapoda</taxon>
        <taxon>Insecta</taxon>
        <taxon>Pterygota</taxon>
        <taxon>Neoptera</taxon>
        <taxon>Endopterygota</taxon>
        <taxon>Lepidoptera</taxon>
        <taxon>Glossata</taxon>
        <taxon>Ditrysia</taxon>
        <taxon>Papilionoidea</taxon>
        <taxon>Papilionidae</taxon>
        <taxon>Papilioninae</taxon>
        <taxon>Iphiclides</taxon>
    </lineage>
</organism>
<sequence>MFVSPSESHIRIPVERTKLSSSPVVKWKNSGFIRTCIMPRLHSTPQTLGLGHDFPAETASTLLAPPVHASEISLHPACAGIDFNLLFEITISYRYVLIPYNFPITVRH</sequence>
<gene>
    <name evidence="1" type="ORF">IPOD504_LOCUS12203</name>
</gene>
<accession>A0ABN8ISZ2</accession>
<keyword evidence="2" id="KW-1185">Reference proteome</keyword>
<name>A0ABN8ISZ2_9NEOP</name>
<reference evidence="1" key="1">
    <citation type="submission" date="2022-03" db="EMBL/GenBank/DDBJ databases">
        <authorList>
            <person name="Martin H S."/>
        </authorList>
    </citation>
    <scope>NUCLEOTIDE SEQUENCE</scope>
</reference>
<evidence type="ECO:0000313" key="2">
    <source>
        <dbReference type="Proteomes" id="UP000837857"/>
    </source>
</evidence>
<feature type="non-terminal residue" evidence="1">
    <location>
        <position position="108"/>
    </location>
</feature>
<protein>
    <submittedName>
        <fullName evidence="1">Uncharacterized protein</fullName>
    </submittedName>
</protein>
<evidence type="ECO:0000313" key="1">
    <source>
        <dbReference type="EMBL" id="CAH2062814.1"/>
    </source>
</evidence>